<protein>
    <submittedName>
        <fullName evidence="1">Uncharacterized protein</fullName>
    </submittedName>
</protein>
<accession>A0ACC2ED50</accession>
<evidence type="ECO:0000313" key="1">
    <source>
        <dbReference type="EMBL" id="KAJ7564406.1"/>
    </source>
</evidence>
<sequence>MDRETEELIADVLNVEVFRQTIAGNILVGSYSVFSHRGGLVHPHTSIEDLDELSSLLQVPLVAGSVNRGSEVIGAGLVANDWTAFCGLDTTTELSLWRAFSN</sequence>
<name>A0ACC2ED50_DIPCM</name>
<evidence type="ECO:0000313" key="2">
    <source>
        <dbReference type="Proteomes" id="UP001162992"/>
    </source>
</evidence>
<comment type="caution">
    <text evidence="1">The sequence shown here is derived from an EMBL/GenBank/DDBJ whole genome shotgun (WGS) entry which is preliminary data.</text>
</comment>
<proteinExistence type="predicted"/>
<keyword evidence="2" id="KW-1185">Reference proteome</keyword>
<gene>
    <name evidence="1" type="ORF">O6H91_02G016100</name>
</gene>
<organism evidence="1 2">
    <name type="scientific">Diphasiastrum complanatum</name>
    <name type="common">Issler's clubmoss</name>
    <name type="synonym">Lycopodium complanatum</name>
    <dbReference type="NCBI Taxonomy" id="34168"/>
    <lineage>
        <taxon>Eukaryota</taxon>
        <taxon>Viridiplantae</taxon>
        <taxon>Streptophyta</taxon>
        <taxon>Embryophyta</taxon>
        <taxon>Tracheophyta</taxon>
        <taxon>Lycopodiopsida</taxon>
        <taxon>Lycopodiales</taxon>
        <taxon>Lycopodiaceae</taxon>
        <taxon>Lycopodioideae</taxon>
        <taxon>Diphasiastrum</taxon>
    </lineage>
</organism>
<dbReference type="Proteomes" id="UP001162992">
    <property type="component" value="Chromosome 2"/>
</dbReference>
<reference evidence="2" key="1">
    <citation type="journal article" date="2024" name="Proc. Natl. Acad. Sci. U.S.A.">
        <title>Extraordinary preservation of gene collinearity over three hundred million years revealed in homosporous lycophytes.</title>
        <authorList>
            <person name="Li C."/>
            <person name="Wickell D."/>
            <person name="Kuo L.Y."/>
            <person name="Chen X."/>
            <person name="Nie B."/>
            <person name="Liao X."/>
            <person name="Peng D."/>
            <person name="Ji J."/>
            <person name="Jenkins J."/>
            <person name="Williams M."/>
            <person name="Shu S."/>
            <person name="Plott C."/>
            <person name="Barry K."/>
            <person name="Rajasekar S."/>
            <person name="Grimwood J."/>
            <person name="Han X."/>
            <person name="Sun S."/>
            <person name="Hou Z."/>
            <person name="He W."/>
            <person name="Dai G."/>
            <person name="Sun C."/>
            <person name="Schmutz J."/>
            <person name="Leebens-Mack J.H."/>
            <person name="Li F.W."/>
            <person name="Wang L."/>
        </authorList>
    </citation>
    <scope>NUCLEOTIDE SEQUENCE [LARGE SCALE GENOMIC DNA]</scope>
    <source>
        <strain evidence="2">cv. PW_Plant_1</strain>
    </source>
</reference>
<dbReference type="EMBL" id="CM055093">
    <property type="protein sequence ID" value="KAJ7564406.1"/>
    <property type="molecule type" value="Genomic_DNA"/>
</dbReference>